<dbReference type="GO" id="GO:0071897">
    <property type="term" value="P:DNA biosynthetic process"/>
    <property type="evidence" value="ECO:0007669"/>
    <property type="project" value="UniProtKB-ARBA"/>
</dbReference>
<comment type="caution">
    <text evidence="3">The sequence shown here is derived from an EMBL/GenBank/DDBJ whole genome shotgun (WGS) entry which is preliminary data.</text>
</comment>
<dbReference type="CDD" id="cd01650">
    <property type="entry name" value="RT_nLTR_like"/>
    <property type="match status" value="1"/>
</dbReference>
<feature type="coiled-coil region" evidence="1">
    <location>
        <begin position="38"/>
        <end position="65"/>
    </location>
</feature>
<dbReference type="Proteomes" id="UP001286313">
    <property type="component" value="Unassembled WGS sequence"/>
</dbReference>
<dbReference type="AlphaFoldDB" id="A0AAE1L2C4"/>
<dbReference type="PROSITE" id="PS50878">
    <property type="entry name" value="RT_POL"/>
    <property type="match status" value="2"/>
</dbReference>
<feature type="coiled-coil region" evidence="1">
    <location>
        <begin position="527"/>
        <end position="554"/>
    </location>
</feature>
<keyword evidence="4" id="KW-1185">Reference proteome</keyword>
<dbReference type="Gene3D" id="3.30.70.270">
    <property type="match status" value="2"/>
</dbReference>
<evidence type="ECO:0000313" key="3">
    <source>
        <dbReference type="EMBL" id="KAK3893093.1"/>
    </source>
</evidence>
<dbReference type="EMBL" id="JAWQEG010000230">
    <property type="protein sequence ID" value="KAK3893093.1"/>
    <property type="molecule type" value="Genomic_DNA"/>
</dbReference>
<dbReference type="InterPro" id="IPR043502">
    <property type="entry name" value="DNA/RNA_pol_sf"/>
</dbReference>
<feature type="domain" description="Reverse transcriptase" evidence="2">
    <location>
        <begin position="572"/>
        <end position="785"/>
    </location>
</feature>
<feature type="domain" description="Reverse transcriptase" evidence="2">
    <location>
        <begin position="212"/>
        <end position="459"/>
    </location>
</feature>
<proteinExistence type="predicted"/>
<dbReference type="Pfam" id="PF00078">
    <property type="entry name" value="RVT_1"/>
    <property type="match status" value="2"/>
</dbReference>
<dbReference type="PANTHER" id="PTHR47027:SF28">
    <property type="entry name" value="ENDONUCLEASE-REVERSE TRANSCRIPTASE"/>
    <property type="match status" value="1"/>
</dbReference>
<dbReference type="SUPFAM" id="SSF56672">
    <property type="entry name" value="DNA/RNA polymerases"/>
    <property type="match status" value="2"/>
</dbReference>
<keyword evidence="1" id="KW-0175">Coiled coil</keyword>
<organism evidence="3 4">
    <name type="scientific">Petrolisthes cinctipes</name>
    <name type="common">Flat porcelain crab</name>
    <dbReference type="NCBI Taxonomy" id="88211"/>
    <lineage>
        <taxon>Eukaryota</taxon>
        <taxon>Metazoa</taxon>
        <taxon>Ecdysozoa</taxon>
        <taxon>Arthropoda</taxon>
        <taxon>Crustacea</taxon>
        <taxon>Multicrustacea</taxon>
        <taxon>Malacostraca</taxon>
        <taxon>Eumalacostraca</taxon>
        <taxon>Eucarida</taxon>
        <taxon>Decapoda</taxon>
        <taxon>Pleocyemata</taxon>
        <taxon>Anomura</taxon>
        <taxon>Galatheoidea</taxon>
        <taxon>Porcellanidae</taxon>
        <taxon>Petrolisthes</taxon>
    </lineage>
</organism>
<dbReference type="InterPro" id="IPR043128">
    <property type="entry name" value="Rev_trsase/Diguanyl_cyclase"/>
</dbReference>
<dbReference type="InterPro" id="IPR000477">
    <property type="entry name" value="RT_dom"/>
</dbReference>
<reference evidence="3" key="1">
    <citation type="submission" date="2023-10" db="EMBL/GenBank/DDBJ databases">
        <title>Genome assemblies of two species of porcelain crab, Petrolisthes cinctipes and Petrolisthes manimaculis (Anomura: Porcellanidae).</title>
        <authorList>
            <person name="Angst P."/>
        </authorList>
    </citation>
    <scope>NUCLEOTIDE SEQUENCE</scope>
    <source>
        <strain evidence="3">PB745_01</strain>
        <tissue evidence="3">Gill</tissue>
    </source>
</reference>
<accession>A0AAE1L2C4</accession>
<evidence type="ECO:0000313" key="4">
    <source>
        <dbReference type="Proteomes" id="UP001286313"/>
    </source>
</evidence>
<protein>
    <recommendedName>
        <fullName evidence="2">Reverse transcriptase domain-containing protein</fullName>
    </recommendedName>
</protein>
<evidence type="ECO:0000256" key="1">
    <source>
        <dbReference type="SAM" id="Coils"/>
    </source>
</evidence>
<gene>
    <name evidence="3" type="ORF">Pcinc_003086</name>
</gene>
<name>A0AAE1L2C4_PETCI</name>
<evidence type="ECO:0000259" key="2">
    <source>
        <dbReference type="PROSITE" id="PS50878"/>
    </source>
</evidence>
<dbReference type="PANTHER" id="PTHR47027">
    <property type="entry name" value="REVERSE TRANSCRIPTASE DOMAIN-CONTAINING PROTEIN"/>
    <property type="match status" value="1"/>
</dbReference>
<sequence length="822" mass="95537">MLKIDILCIQSRVAREVLGESTGKIIENKETWWFNEEVQQKTQLKKEAKKKHEQTREEADRVAYKQCNKEAKKAVAIAKAEADDQLYNELETKEGQGKIFRLAKQRNKSTRDITHIRQMKDENGKVIRKESDIVERWKQYFEHLLNKENERLIRGSGDPNHGMVRDISKDEVELSLKKMKSGKAPGPDMLPVEAWKALGDEGVHILWRLMKEIWDGEKMPEIWRQSTLIPIFKEKGDVQNCENYRGIKLMSHTLKLLERIMDRRLREEVHIGRQQLGFMKGVGTTDGIFTLRQMMEKCREKQQVLHMVFIDLEKANDRVTRDEVWRSLRERGVPEKYVRIAQETYREATTRVRSTVGVTESFVVQVGLHQGSTLSPFLFNVVFDVLTGAVRENPPWCVLYADDVILLAKSKRALQRKLEHWREALESRGLRISRSKTEYMTTDTDGDQEESIQMDGIKLKRVTSVKYLGSMIEPSARLDKEISHRIQSGWNNWRKVTGFTRVAREVLGESTGKIIENKETWWFNEEVQQKTQLKKEAKKKHEQTREEADRVEYKQCNKEAKKAVAIAKAEADDQLYNELETKEGQGKIFRLAKQRNKSTRDITHIRQMKDENGKVIRKESDIVERWKQYFEHLLNKENERLIRGSGDPNHGMVRDISKDEVELSLKKMKSGKAPGPDMLPVEAWKALGDEGVGLHQGSTLSPFLFNVVFDVLTGAVRENPPWCVLYADDVILLAKSKRALQRKLEHWREALESRGLRISRSKTEYMTTDTDGDQEESIQMDGIKLKRVTSVKYLGSMIEPSARLDKEISHRIQSGWNNWRKS</sequence>